<organism evidence="1 2">
    <name type="scientific">Kingdonia uniflora</name>
    <dbReference type="NCBI Taxonomy" id="39325"/>
    <lineage>
        <taxon>Eukaryota</taxon>
        <taxon>Viridiplantae</taxon>
        <taxon>Streptophyta</taxon>
        <taxon>Embryophyta</taxon>
        <taxon>Tracheophyta</taxon>
        <taxon>Spermatophyta</taxon>
        <taxon>Magnoliopsida</taxon>
        <taxon>Ranunculales</taxon>
        <taxon>Circaeasteraceae</taxon>
        <taxon>Kingdonia</taxon>
    </lineage>
</organism>
<evidence type="ECO:0000313" key="2">
    <source>
        <dbReference type="Proteomes" id="UP000541444"/>
    </source>
</evidence>
<accession>A0A7J7LEF6</accession>
<reference evidence="1 2" key="1">
    <citation type="journal article" date="2020" name="IScience">
        <title>Genome Sequencing of the Endangered Kingdonia uniflora (Circaeasteraceae, Ranunculales) Reveals Potential Mechanisms of Evolutionary Specialization.</title>
        <authorList>
            <person name="Sun Y."/>
            <person name="Deng T."/>
            <person name="Zhang A."/>
            <person name="Moore M.J."/>
            <person name="Landis J.B."/>
            <person name="Lin N."/>
            <person name="Zhang H."/>
            <person name="Zhang X."/>
            <person name="Huang J."/>
            <person name="Zhang X."/>
            <person name="Sun H."/>
            <person name="Wang H."/>
        </authorList>
    </citation>
    <scope>NUCLEOTIDE SEQUENCE [LARGE SCALE GENOMIC DNA]</scope>
    <source>
        <strain evidence="1">TB1705</strain>
        <tissue evidence="1">Leaf</tissue>
    </source>
</reference>
<gene>
    <name evidence="1" type="ORF">GIB67_006486</name>
</gene>
<dbReference type="EMBL" id="JACGCM010002332">
    <property type="protein sequence ID" value="KAF6141041.1"/>
    <property type="molecule type" value="Genomic_DNA"/>
</dbReference>
<proteinExistence type="predicted"/>
<name>A0A7J7LEF6_9MAGN</name>
<keyword evidence="2" id="KW-1185">Reference proteome</keyword>
<dbReference type="Proteomes" id="UP000541444">
    <property type="component" value="Unassembled WGS sequence"/>
</dbReference>
<dbReference type="AlphaFoldDB" id="A0A7J7LEF6"/>
<protein>
    <submittedName>
        <fullName evidence="1">Uncharacterized protein</fullName>
    </submittedName>
</protein>
<feature type="non-terminal residue" evidence="1">
    <location>
        <position position="53"/>
    </location>
</feature>
<evidence type="ECO:0000313" key="1">
    <source>
        <dbReference type="EMBL" id="KAF6141041.1"/>
    </source>
</evidence>
<sequence length="53" mass="6363">MHDFRHCLGDFILMVIFYKPFIYSINRKGIPPMRDHLGEYKSKFNKQYSSCSC</sequence>
<comment type="caution">
    <text evidence="1">The sequence shown here is derived from an EMBL/GenBank/DDBJ whole genome shotgun (WGS) entry which is preliminary data.</text>
</comment>